<evidence type="ECO:0000313" key="2">
    <source>
        <dbReference type="Proteomes" id="UP001295423"/>
    </source>
</evidence>
<keyword evidence="2" id="KW-1185">Reference proteome</keyword>
<reference evidence="1" key="1">
    <citation type="submission" date="2023-08" db="EMBL/GenBank/DDBJ databases">
        <authorList>
            <person name="Audoor S."/>
            <person name="Bilcke G."/>
        </authorList>
    </citation>
    <scope>NUCLEOTIDE SEQUENCE</scope>
</reference>
<dbReference type="AlphaFoldDB" id="A0AAD2FNH8"/>
<protein>
    <submittedName>
        <fullName evidence="1">Uncharacterized protein</fullName>
    </submittedName>
</protein>
<accession>A0AAD2FNH8</accession>
<proteinExistence type="predicted"/>
<dbReference type="Proteomes" id="UP001295423">
    <property type="component" value="Unassembled WGS sequence"/>
</dbReference>
<name>A0AAD2FNH8_9STRA</name>
<dbReference type="EMBL" id="CAKOGP040001717">
    <property type="protein sequence ID" value="CAJ1946884.1"/>
    <property type="molecule type" value="Genomic_DNA"/>
</dbReference>
<gene>
    <name evidence="1" type="ORF">CYCCA115_LOCUS10883</name>
</gene>
<evidence type="ECO:0000313" key="1">
    <source>
        <dbReference type="EMBL" id="CAJ1946884.1"/>
    </source>
</evidence>
<sequence length="150" mass="16753">MKYFLSCAYSATASIGYGHYQLRKAAQSSNVNPSLQLEKWQEHGISCQSVFSWPLKLCLAGKFQYQILGAPHCKFVAHTTSPEKRIETVLFKASIELLGTLVLGRWGRKDPLATSVTVRLWWCGPSLVAWLGGAHTDSRFRRCLGGHIDI</sequence>
<comment type="caution">
    <text evidence="1">The sequence shown here is derived from an EMBL/GenBank/DDBJ whole genome shotgun (WGS) entry which is preliminary data.</text>
</comment>
<organism evidence="1 2">
    <name type="scientific">Cylindrotheca closterium</name>
    <dbReference type="NCBI Taxonomy" id="2856"/>
    <lineage>
        <taxon>Eukaryota</taxon>
        <taxon>Sar</taxon>
        <taxon>Stramenopiles</taxon>
        <taxon>Ochrophyta</taxon>
        <taxon>Bacillariophyta</taxon>
        <taxon>Bacillariophyceae</taxon>
        <taxon>Bacillariophycidae</taxon>
        <taxon>Bacillariales</taxon>
        <taxon>Bacillariaceae</taxon>
        <taxon>Cylindrotheca</taxon>
    </lineage>
</organism>